<dbReference type="EMBL" id="LAZR01044343">
    <property type="protein sequence ID" value="KKL04895.1"/>
    <property type="molecule type" value="Genomic_DNA"/>
</dbReference>
<gene>
    <name evidence="1" type="ORF">LCGC14_2611470</name>
</gene>
<comment type="caution">
    <text evidence="1">The sequence shown here is derived from an EMBL/GenBank/DDBJ whole genome shotgun (WGS) entry which is preliminary data.</text>
</comment>
<reference evidence="1" key="1">
    <citation type="journal article" date="2015" name="Nature">
        <title>Complex archaea that bridge the gap between prokaryotes and eukaryotes.</title>
        <authorList>
            <person name="Spang A."/>
            <person name="Saw J.H."/>
            <person name="Jorgensen S.L."/>
            <person name="Zaremba-Niedzwiedzka K."/>
            <person name="Martijn J."/>
            <person name="Lind A.E."/>
            <person name="van Eijk R."/>
            <person name="Schleper C."/>
            <person name="Guy L."/>
            <person name="Ettema T.J."/>
        </authorList>
    </citation>
    <scope>NUCLEOTIDE SEQUENCE</scope>
</reference>
<dbReference type="AlphaFoldDB" id="A0A0F9A5Z8"/>
<proteinExistence type="predicted"/>
<name>A0A0F9A5Z8_9ZZZZ</name>
<organism evidence="1">
    <name type="scientific">marine sediment metagenome</name>
    <dbReference type="NCBI Taxonomy" id="412755"/>
    <lineage>
        <taxon>unclassified sequences</taxon>
        <taxon>metagenomes</taxon>
        <taxon>ecological metagenomes</taxon>
    </lineage>
</organism>
<evidence type="ECO:0000313" key="1">
    <source>
        <dbReference type="EMBL" id="KKL04895.1"/>
    </source>
</evidence>
<accession>A0A0F9A5Z8</accession>
<sequence>MLTVLIKNGGEEKIVEAVSVEWNLETGVHIVPDMKENINIPRTAKSDVEVFVMNSDGNTVARYLS</sequence>
<protein>
    <submittedName>
        <fullName evidence="1">Uncharacterized protein</fullName>
    </submittedName>
</protein>